<evidence type="ECO:0000256" key="2">
    <source>
        <dbReference type="ARBA" id="ARBA00022803"/>
    </source>
</evidence>
<organism evidence="4 5">
    <name type="scientific">Gloeobacter kilaueensis (strain ATCC BAA-2537 / CCAP 1431/1 / ULC 316 / JS1)</name>
    <dbReference type="NCBI Taxonomy" id="1183438"/>
    <lineage>
        <taxon>Bacteria</taxon>
        <taxon>Bacillati</taxon>
        <taxon>Cyanobacteriota</taxon>
        <taxon>Cyanophyceae</taxon>
        <taxon>Gloeobacterales</taxon>
        <taxon>Gloeobacteraceae</taxon>
        <taxon>Gloeobacter</taxon>
    </lineage>
</organism>
<dbReference type="Pfam" id="PF13432">
    <property type="entry name" value="TPR_16"/>
    <property type="match status" value="2"/>
</dbReference>
<dbReference type="EMBL" id="CP003587">
    <property type="protein sequence ID" value="AGY58463.1"/>
    <property type="molecule type" value="Genomic_DNA"/>
</dbReference>
<dbReference type="HOGENOM" id="CLU_1276153_0_0_3"/>
<dbReference type="AlphaFoldDB" id="U5QHW8"/>
<sequence>MQVQRRVGRFWRILTIFLLFWPAALPAQDLSRREHDCALQKRGLAAGRNRHLNACVNYGWQLHLQGRNRDAIGILTETASLVPDDEKPLNALGVIYLFTGNYSRAVEANRRALQRQPNNEVAFYNLSLGLWELGRFEEAARAAREATRLDSTNPHPWVALAIAEAKAGRPDLAQSAYAQAIRLDRRYRQSPYLARLKRSDFSDRQIAAARALLHNR</sequence>
<dbReference type="OrthoDB" id="479590at2"/>
<dbReference type="KEGG" id="glj:GKIL_2217"/>
<reference evidence="4 5" key="1">
    <citation type="journal article" date="2013" name="PLoS ONE">
        <title>Cultivation and Complete Genome Sequencing of Gloeobacter kilaueensis sp. nov., from a Lava Cave in Kilauea Caldera, Hawai'i.</title>
        <authorList>
            <person name="Saw J.H."/>
            <person name="Schatz M."/>
            <person name="Brown M.V."/>
            <person name="Kunkel D.D."/>
            <person name="Foster J.S."/>
            <person name="Shick H."/>
            <person name="Christensen S."/>
            <person name="Hou S."/>
            <person name="Wan X."/>
            <person name="Donachie S.P."/>
        </authorList>
    </citation>
    <scope>NUCLEOTIDE SEQUENCE [LARGE SCALE GENOMIC DNA]</scope>
    <source>
        <strain evidence="5">JS</strain>
    </source>
</reference>
<gene>
    <name evidence="4" type="ORF">GKIL_2217</name>
</gene>
<accession>U5QHW8</accession>
<dbReference type="PANTHER" id="PTHR44858">
    <property type="entry name" value="TETRATRICOPEPTIDE REPEAT PROTEIN 6"/>
    <property type="match status" value="1"/>
</dbReference>
<protein>
    <submittedName>
        <fullName evidence="4">TPR repeat-containing protein</fullName>
    </submittedName>
</protein>
<dbReference type="RefSeq" id="WP_023173619.1">
    <property type="nucleotide sequence ID" value="NC_022600.1"/>
</dbReference>
<proteinExistence type="predicted"/>
<dbReference type="STRING" id="1183438.GKIL_2217"/>
<dbReference type="PANTHER" id="PTHR44858:SF1">
    <property type="entry name" value="UDP-N-ACETYLGLUCOSAMINE--PEPTIDE N-ACETYLGLUCOSAMINYLTRANSFERASE SPINDLY-RELATED"/>
    <property type="match status" value="1"/>
</dbReference>
<dbReference type="PROSITE" id="PS50005">
    <property type="entry name" value="TPR"/>
    <property type="match status" value="1"/>
</dbReference>
<dbReference type="Proteomes" id="UP000017396">
    <property type="component" value="Chromosome"/>
</dbReference>
<dbReference type="Gene3D" id="1.25.40.10">
    <property type="entry name" value="Tetratricopeptide repeat domain"/>
    <property type="match status" value="2"/>
</dbReference>
<dbReference type="SMART" id="SM00028">
    <property type="entry name" value="TPR"/>
    <property type="match status" value="4"/>
</dbReference>
<evidence type="ECO:0000313" key="4">
    <source>
        <dbReference type="EMBL" id="AGY58463.1"/>
    </source>
</evidence>
<keyword evidence="2 3" id="KW-0802">TPR repeat</keyword>
<evidence type="ECO:0000256" key="3">
    <source>
        <dbReference type="PROSITE-ProRule" id="PRU00339"/>
    </source>
</evidence>
<evidence type="ECO:0000313" key="5">
    <source>
        <dbReference type="Proteomes" id="UP000017396"/>
    </source>
</evidence>
<dbReference type="SUPFAM" id="SSF48452">
    <property type="entry name" value="TPR-like"/>
    <property type="match status" value="1"/>
</dbReference>
<feature type="repeat" description="TPR" evidence="3">
    <location>
        <begin position="86"/>
        <end position="119"/>
    </location>
</feature>
<evidence type="ECO:0000256" key="1">
    <source>
        <dbReference type="ARBA" id="ARBA00022737"/>
    </source>
</evidence>
<keyword evidence="1" id="KW-0677">Repeat</keyword>
<dbReference type="PATRIC" id="fig|1183438.3.peg.2176"/>
<name>U5QHW8_GLOK1</name>
<keyword evidence="5" id="KW-1185">Reference proteome</keyword>
<dbReference type="InterPro" id="IPR019734">
    <property type="entry name" value="TPR_rpt"/>
</dbReference>
<dbReference type="eggNOG" id="COG0457">
    <property type="taxonomic scope" value="Bacteria"/>
</dbReference>
<dbReference type="InterPro" id="IPR050498">
    <property type="entry name" value="Ycf3"/>
</dbReference>
<dbReference type="InterPro" id="IPR011990">
    <property type="entry name" value="TPR-like_helical_dom_sf"/>
</dbReference>